<dbReference type="Gene3D" id="2.10.230.10">
    <property type="entry name" value="Heat shock protein DnaJ, cysteine-rich domain"/>
    <property type="match status" value="1"/>
</dbReference>
<dbReference type="SUPFAM" id="SSF57938">
    <property type="entry name" value="DnaJ/Hsp40 cysteine-rich domain"/>
    <property type="match status" value="1"/>
</dbReference>
<dbReference type="InterPro" id="IPR036410">
    <property type="entry name" value="HSP_DnaJ_Cys-rich_dom_sf"/>
</dbReference>
<protein>
    <recommendedName>
        <fullName evidence="3">Molecular chaperone DnaJ</fullName>
    </recommendedName>
</protein>
<organism evidence="1 2">
    <name type="scientific">Cyanobacterium stanieri LEGE 03274</name>
    <dbReference type="NCBI Taxonomy" id="1828756"/>
    <lineage>
        <taxon>Bacteria</taxon>
        <taxon>Bacillati</taxon>
        <taxon>Cyanobacteriota</taxon>
        <taxon>Cyanophyceae</taxon>
        <taxon>Oscillatoriophycideae</taxon>
        <taxon>Chroococcales</taxon>
        <taxon>Geminocystaceae</taxon>
        <taxon>Cyanobacterium</taxon>
    </lineage>
</organism>
<sequence length="50" mass="5538">MLAGFKIKVCPICRGSGKILVREKNPSYTGVKEYHQKTCNHCQGKGIIDS</sequence>
<gene>
    <name evidence="1" type="ORF">IQ215_08850</name>
</gene>
<reference evidence="1 2" key="1">
    <citation type="submission" date="2020-10" db="EMBL/GenBank/DDBJ databases">
        <authorList>
            <person name="Castelo-Branco R."/>
            <person name="Eusebio N."/>
            <person name="Adriana R."/>
            <person name="Vieira A."/>
            <person name="Brugerolle De Fraissinette N."/>
            <person name="Rezende De Castro R."/>
            <person name="Schneider M.P."/>
            <person name="Vasconcelos V."/>
            <person name="Leao P.N."/>
        </authorList>
    </citation>
    <scope>NUCLEOTIDE SEQUENCE [LARGE SCALE GENOMIC DNA]</scope>
    <source>
        <strain evidence="1 2">LEGE 03274</strain>
    </source>
</reference>
<keyword evidence="2" id="KW-1185">Reference proteome</keyword>
<dbReference type="EMBL" id="JADEWC010000017">
    <property type="protein sequence ID" value="MBE9222803.1"/>
    <property type="molecule type" value="Genomic_DNA"/>
</dbReference>
<name>A0ABR9V4J4_9CHRO</name>
<evidence type="ECO:0000313" key="2">
    <source>
        <dbReference type="Proteomes" id="UP000654604"/>
    </source>
</evidence>
<evidence type="ECO:0000313" key="1">
    <source>
        <dbReference type="EMBL" id="MBE9222803.1"/>
    </source>
</evidence>
<proteinExistence type="predicted"/>
<dbReference type="Proteomes" id="UP000654604">
    <property type="component" value="Unassembled WGS sequence"/>
</dbReference>
<comment type="caution">
    <text evidence="1">The sequence shown here is derived from an EMBL/GenBank/DDBJ whole genome shotgun (WGS) entry which is preliminary data.</text>
</comment>
<evidence type="ECO:0008006" key="3">
    <source>
        <dbReference type="Google" id="ProtNLM"/>
    </source>
</evidence>
<accession>A0ABR9V4J4</accession>
<dbReference type="RefSeq" id="WP_193800952.1">
    <property type="nucleotide sequence ID" value="NZ_JADEWC010000017.1"/>
</dbReference>